<name>A0A2P7EHT2_9SYNE</name>
<reference evidence="2" key="1">
    <citation type="submission" date="2018-03" db="EMBL/GenBank/DDBJ databases">
        <title>Ecological and genomic features of two cosmopolitan and abundant freshwater picocyanobacteria.</title>
        <authorList>
            <person name="Cabello-Yeves P.J."/>
            <person name="Picazo A."/>
            <person name="Camacho A."/>
            <person name="Callieri C."/>
            <person name="Rosselli R."/>
            <person name="Roda-Garcia J."/>
            <person name="Coutinho F.H."/>
            <person name="Rodriguez-Valera F."/>
        </authorList>
    </citation>
    <scope>NUCLEOTIDE SEQUENCE [LARGE SCALE GENOMIC DNA]</scope>
    <source>
        <strain evidence="2">Tous</strain>
    </source>
</reference>
<sequence length="60" mass="6881">MEKRLKLSQSLTLAATIAWNQAQINKLLYAGRDEDANAIKQEFRGVNQPNQKTIWLPLNK</sequence>
<evidence type="ECO:0000313" key="2">
    <source>
        <dbReference type="Proteomes" id="UP000240206"/>
    </source>
</evidence>
<evidence type="ECO:0000313" key="1">
    <source>
        <dbReference type="EMBL" id="PSI02772.1"/>
    </source>
</evidence>
<proteinExistence type="predicted"/>
<gene>
    <name evidence="1" type="ORF">C7K08_00965</name>
</gene>
<dbReference type="AlphaFoldDB" id="A0A2P7EHT2"/>
<organism evidence="1 2">
    <name type="scientific">Synechococcus lacustris str. Tous</name>
    <dbReference type="NCBI Taxonomy" id="1910958"/>
    <lineage>
        <taxon>Bacteria</taxon>
        <taxon>Bacillati</taxon>
        <taxon>Cyanobacteriota</taxon>
        <taxon>Cyanophyceae</taxon>
        <taxon>Synechococcales</taxon>
        <taxon>Synechococcaceae</taxon>
        <taxon>Synechococcus</taxon>
    </lineage>
</organism>
<accession>A0A2P7EHT2</accession>
<comment type="caution">
    <text evidence="1">The sequence shown here is derived from an EMBL/GenBank/DDBJ whole genome shotgun (WGS) entry which is preliminary data.</text>
</comment>
<dbReference type="EMBL" id="PXVC01000002">
    <property type="protein sequence ID" value="PSI02772.1"/>
    <property type="molecule type" value="Genomic_DNA"/>
</dbReference>
<dbReference type="Proteomes" id="UP000240206">
    <property type="component" value="Unassembled WGS sequence"/>
</dbReference>
<dbReference type="STRING" id="1910958.BTM30_08960"/>
<dbReference type="RefSeq" id="WP_106498783.1">
    <property type="nucleotide sequence ID" value="NZ_PXVC01000002.1"/>
</dbReference>
<protein>
    <submittedName>
        <fullName evidence="1">Uncharacterized protein</fullName>
    </submittedName>
</protein>
<keyword evidence="2" id="KW-1185">Reference proteome</keyword>